<reference evidence="2 3" key="1">
    <citation type="submission" date="2018-04" db="EMBL/GenBank/DDBJ databases">
        <title>Chitinophaga fuyangensis sp. nov., isolated from soil in a chemical factory.</title>
        <authorList>
            <person name="Chen K."/>
        </authorList>
    </citation>
    <scope>NUCLEOTIDE SEQUENCE [LARGE SCALE GENOMIC DNA]</scope>
    <source>
        <strain evidence="2 3">LY-1</strain>
    </source>
</reference>
<proteinExistence type="predicted"/>
<comment type="caution">
    <text evidence="2">The sequence shown here is derived from an EMBL/GenBank/DDBJ whole genome shotgun (WGS) entry which is preliminary data.</text>
</comment>
<keyword evidence="3" id="KW-1185">Reference proteome</keyword>
<evidence type="ECO:0008006" key="4">
    <source>
        <dbReference type="Google" id="ProtNLM"/>
    </source>
</evidence>
<dbReference type="OrthoDB" id="9768080at2"/>
<dbReference type="Gene3D" id="2.40.160.10">
    <property type="entry name" value="Porin"/>
    <property type="match status" value="1"/>
</dbReference>
<dbReference type="InterPro" id="IPR023614">
    <property type="entry name" value="Porin_dom_sf"/>
</dbReference>
<dbReference type="AlphaFoldDB" id="A0A2T7BEM3"/>
<gene>
    <name evidence="2" type="ORF">DCC81_10280</name>
</gene>
<organism evidence="2 3">
    <name type="scientific">Chitinophaga parva</name>
    <dbReference type="NCBI Taxonomy" id="2169414"/>
    <lineage>
        <taxon>Bacteria</taxon>
        <taxon>Pseudomonadati</taxon>
        <taxon>Bacteroidota</taxon>
        <taxon>Chitinophagia</taxon>
        <taxon>Chitinophagales</taxon>
        <taxon>Chitinophagaceae</taxon>
        <taxon>Chitinophaga</taxon>
    </lineage>
</organism>
<evidence type="ECO:0000313" key="2">
    <source>
        <dbReference type="EMBL" id="PUZ24724.1"/>
    </source>
</evidence>
<dbReference type="SUPFAM" id="SSF56935">
    <property type="entry name" value="Porins"/>
    <property type="match status" value="1"/>
</dbReference>
<feature type="chain" id="PRO_5015551975" description="Porin" evidence="1">
    <location>
        <begin position="21"/>
        <end position="422"/>
    </location>
</feature>
<evidence type="ECO:0000313" key="3">
    <source>
        <dbReference type="Proteomes" id="UP000244450"/>
    </source>
</evidence>
<accession>A0A2T7BEM3</accession>
<dbReference type="EMBL" id="QCYK01000002">
    <property type="protein sequence ID" value="PUZ24724.1"/>
    <property type="molecule type" value="Genomic_DNA"/>
</dbReference>
<keyword evidence="1" id="KW-0732">Signal</keyword>
<dbReference type="Proteomes" id="UP000244450">
    <property type="component" value="Unassembled WGS sequence"/>
</dbReference>
<name>A0A2T7BEM3_9BACT</name>
<feature type="signal peptide" evidence="1">
    <location>
        <begin position="1"/>
        <end position="20"/>
    </location>
</feature>
<protein>
    <recommendedName>
        <fullName evidence="4">Porin</fullName>
    </recommendedName>
</protein>
<sequence>MKKLVLLSIGCTLTAQLLTAQTLKPTVTAAQKLVMTNEDSLNQGMNTSKTVVSGYGSAFFQRDFNQQMSRATLERAVLFVGHQFNAKISLFTELELENAKVGPGTDGVGGFEGEIAMEQAYLKFNLNSHQYLVAGLFVPRIGILNENHLPVNFNGVERPMVEQLIIPATWRELGIGFYGHSRYAPLNYTVALLNGLNGAAFEHGTGLIDGRAEGQGAFANNIAVTASVQYYLQDFKFQLSGYAGGANGAAKRKSDSLLLKSGPFAETVYLGEGDVQYARNGWAVKALGTVISYQGAADMNRAYANNMASFLYGAYGEVAYNLFEHTRNEKLKMQQFNVFARYEMLDMNATIPDNAIYDGKLKQQHLIAGITYLPIPNVALKADVRLLHTGPENPELVINPSPTRIPYSQNDTFLNVGIGYSF</sequence>
<evidence type="ECO:0000256" key="1">
    <source>
        <dbReference type="SAM" id="SignalP"/>
    </source>
</evidence>
<dbReference type="RefSeq" id="WP_108686565.1">
    <property type="nucleotide sequence ID" value="NZ_QCYK01000002.1"/>
</dbReference>